<accession>A0ABN1UT41</accession>
<name>A0ABN1UT41_9ACTN</name>
<organism evidence="10 11">
    <name type="scientific">Streptomyces hebeiensis</name>
    <dbReference type="NCBI Taxonomy" id="229486"/>
    <lineage>
        <taxon>Bacteria</taxon>
        <taxon>Bacillati</taxon>
        <taxon>Actinomycetota</taxon>
        <taxon>Actinomycetes</taxon>
        <taxon>Kitasatosporales</taxon>
        <taxon>Streptomycetaceae</taxon>
        <taxon>Streptomyces</taxon>
    </lineage>
</organism>
<feature type="transmembrane region" description="Helical" evidence="8">
    <location>
        <begin position="179"/>
        <end position="198"/>
    </location>
</feature>
<dbReference type="InterPro" id="IPR011701">
    <property type="entry name" value="MFS"/>
</dbReference>
<dbReference type="PANTHER" id="PTHR23517">
    <property type="entry name" value="RESISTANCE PROTEIN MDTM, PUTATIVE-RELATED-RELATED"/>
    <property type="match status" value="1"/>
</dbReference>
<evidence type="ECO:0000256" key="2">
    <source>
        <dbReference type="ARBA" id="ARBA00022448"/>
    </source>
</evidence>
<feature type="transmembrane region" description="Helical" evidence="8">
    <location>
        <begin position="332"/>
        <end position="352"/>
    </location>
</feature>
<feature type="transmembrane region" description="Helical" evidence="8">
    <location>
        <begin position="117"/>
        <end position="135"/>
    </location>
</feature>
<keyword evidence="5 8" id="KW-1133">Transmembrane helix</keyword>
<dbReference type="InterPro" id="IPR004748">
    <property type="entry name" value="Polyol_permease-like"/>
</dbReference>
<keyword evidence="11" id="KW-1185">Reference proteome</keyword>
<evidence type="ECO:0000313" key="11">
    <source>
        <dbReference type="Proteomes" id="UP001501371"/>
    </source>
</evidence>
<evidence type="ECO:0000256" key="8">
    <source>
        <dbReference type="SAM" id="Phobius"/>
    </source>
</evidence>
<evidence type="ECO:0000256" key="4">
    <source>
        <dbReference type="ARBA" id="ARBA00022692"/>
    </source>
</evidence>
<dbReference type="RefSeq" id="WP_344273149.1">
    <property type="nucleotide sequence ID" value="NZ_BAAAKV010000014.1"/>
</dbReference>
<feature type="region of interest" description="Disordered" evidence="7">
    <location>
        <begin position="1"/>
        <end position="33"/>
    </location>
</feature>
<feature type="transmembrane region" description="Helical" evidence="8">
    <location>
        <begin position="393"/>
        <end position="415"/>
    </location>
</feature>
<feature type="transmembrane region" description="Helical" evidence="8">
    <location>
        <begin position="358"/>
        <end position="381"/>
    </location>
</feature>
<keyword evidence="2" id="KW-0813">Transport</keyword>
<evidence type="ECO:0000256" key="1">
    <source>
        <dbReference type="ARBA" id="ARBA00004651"/>
    </source>
</evidence>
<evidence type="ECO:0000259" key="9">
    <source>
        <dbReference type="PROSITE" id="PS50850"/>
    </source>
</evidence>
<feature type="domain" description="Major facilitator superfamily (MFS) profile" evidence="9">
    <location>
        <begin position="50"/>
        <end position="446"/>
    </location>
</feature>
<proteinExistence type="predicted"/>
<comment type="caution">
    <text evidence="10">The sequence shown here is derived from an EMBL/GenBank/DDBJ whole genome shotgun (WGS) entry which is preliminary data.</text>
</comment>
<evidence type="ECO:0000256" key="7">
    <source>
        <dbReference type="SAM" id="MobiDB-lite"/>
    </source>
</evidence>
<dbReference type="PANTHER" id="PTHR23517:SF3">
    <property type="entry name" value="INTEGRAL MEMBRANE TRANSPORT PROTEIN"/>
    <property type="match status" value="1"/>
</dbReference>
<dbReference type="EMBL" id="BAAAKV010000014">
    <property type="protein sequence ID" value="GAA1162949.1"/>
    <property type="molecule type" value="Genomic_DNA"/>
</dbReference>
<feature type="compositionally biased region" description="Low complexity" evidence="7">
    <location>
        <begin position="7"/>
        <end position="16"/>
    </location>
</feature>
<dbReference type="CDD" id="cd17337">
    <property type="entry name" value="MFS_CsbX"/>
    <property type="match status" value="1"/>
</dbReference>
<dbReference type="Gene3D" id="1.20.1250.20">
    <property type="entry name" value="MFS general substrate transporter like domains"/>
    <property type="match status" value="2"/>
</dbReference>
<keyword evidence="4 8" id="KW-0812">Transmembrane</keyword>
<evidence type="ECO:0000256" key="6">
    <source>
        <dbReference type="ARBA" id="ARBA00023136"/>
    </source>
</evidence>
<evidence type="ECO:0000256" key="3">
    <source>
        <dbReference type="ARBA" id="ARBA00022475"/>
    </source>
</evidence>
<dbReference type="InterPro" id="IPR020846">
    <property type="entry name" value="MFS_dom"/>
</dbReference>
<feature type="transmembrane region" description="Helical" evidence="8">
    <location>
        <begin position="147"/>
        <end position="167"/>
    </location>
</feature>
<comment type="subcellular location">
    <subcellularLocation>
        <location evidence="1">Cell membrane</location>
        <topology evidence="1">Multi-pass membrane protein</topology>
    </subcellularLocation>
</comment>
<evidence type="ECO:0000256" key="5">
    <source>
        <dbReference type="ARBA" id="ARBA00022989"/>
    </source>
</evidence>
<feature type="transmembrane region" description="Helical" evidence="8">
    <location>
        <begin position="87"/>
        <end position="105"/>
    </location>
</feature>
<feature type="transmembrane region" description="Helical" evidence="8">
    <location>
        <begin position="299"/>
        <end position="320"/>
    </location>
</feature>
<keyword evidence="3" id="KW-1003">Cell membrane</keyword>
<keyword evidence="6 8" id="KW-0472">Membrane</keyword>
<dbReference type="InterPro" id="IPR036259">
    <property type="entry name" value="MFS_trans_sf"/>
</dbReference>
<dbReference type="Proteomes" id="UP001501371">
    <property type="component" value="Unassembled WGS sequence"/>
</dbReference>
<dbReference type="PROSITE" id="PS50850">
    <property type="entry name" value="MFS"/>
    <property type="match status" value="1"/>
</dbReference>
<dbReference type="NCBIfam" id="TIGR00897">
    <property type="entry name" value="2A0118"/>
    <property type="match status" value="1"/>
</dbReference>
<dbReference type="Pfam" id="PF07690">
    <property type="entry name" value="MFS_1"/>
    <property type="match status" value="1"/>
</dbReference>
<sequence>MPGGTTGSETGPETGSDAGPETGSHAGPGTKVGAVTGRRRAADRLGLPKPLLLGYAGLLLFMIGDGVESGFIAPYMADHGAGTDVRAGYVITVYGIAVMLASWFSGALCQVWGPRRVMWVGLAIWAVFDVAYLLLALGTENFPLMMLFYGIRGFGYPLFAFGFLVWITNTAPTARLGTAVGWFYFAFTGGLPTLGSLWSSLTIPAVGRLGTLWSALVLILVGGALALVGARNRPGGDRLAPPEVTTGQSLRESVSIIWTHPRVLVGCLVRIINTAPEFGMLVYLPRIFSDDVGFGTDKWLQLLAIIYGTNIFFNLIFGALSDRIGWRPTIAGFGALGCAISVTTLYFVPVWLGPDRYWAAVVAGMLYGATLAGFVPISALIPSMAPENKGGAMALLNLGAGGAAFVGPAIASLFLPLVGAGGVTLLFLALYLVAFLLTFLLKLPEETAGRAAARREAGQTVG</sequence>
<dbReference type="InterPro" id="IPR050171">
    <property type="entry name" value="MFS_Transporters"/>
</dbReference>
<feature type="transmembrane region" description="Helical" evidence="8">
    <location>
        <begin position="52"/>
        <end position="75"/>
    </location>
</feature>
<protein>
    <submittedName>
        <fullName evidence="10">MFS transporter</fullName>
    </submittedName>
</protein>
<evidence type="ECO:0000313" key="10">
    <source>
        <dbReference type="EMBL" id="GAA1162949.1"/>
    </source>
</evidence>
<feature type="transmembrane region" description="Helical" evidence="8">
    <location>
        <begin position="421"/>
        <end position="441"/>
    </location>
</feature>
<dbReference type="SUPFAM" id="SSF103473">
    <property type="entry name" value="MFS general substrate transporter"/>
    <property type="match status" value="1"/>
</dbReference>
<feature type="transmembrane region" description="Helical" evidence="8">
    <location>
        <begin position="210"/>
        <end position="230"/>
    </location>
</feature>
<reference evidence="10 11" key="1">
    <citation type="journal article" date="2019" name="Int. J. Syst. Evol. Microbiol.">
        <title>The Global Catalogue of Microorganisms (GCM) 10K type strain sequencing project: providing services to taxonomists for standard genome sequencing and annotation.</title>
        <authorList>
            <consortium name="The Broad Institute Genomics Platform"/>
            <consortium name="The Broad Institute Genome Sequencing Center for Infectious Disease"/>
            <person name="Wu L."/>
            <person name="Ma J."/>
        </authorList>
    </citation>
    <scope>NUCLEOTIDE SEQUENCE [LARGE SCALE GENOMIC DNA]</scope>
    <source>
        <strain evidence="10 11">JCM 12696</strain>
    </source>
</reference>
<gene>
    <name evidence="10" type="ORF">GCM10009654_19550</name>
</gene>